<accession>A0A0P7ZTP8</accession>
<evidence type="ECO:0000313" key="3">
    <source>
        <dbReference type="Proteomes" id="UP000050465"/>
    </source>
</evidence>
<evidence type="ECO:0000313" key="2">
    <source>
        <dbReference type="EMBL" id="KPQ36957.1"/>
    </source>
</evidence>
<comment type="caution">
    <text evidence="2">The sequence shown here is derived from an EMBL/GenBank/DDBJ whole genome shotgun (WGS) entry which is preliminary data.</text>
</comment>
<protein>
    <submittedName>
        <fullName evidence="2">ABC-2 family transporter protein</fullName>
    </submittedName>
</protein>
<feature type="transmembrane region" description="Helical" evidence="1">
    <location>
        <begin position="466"/>
        <end position="485"/>
    </location>
</feature>
<dbReference type="Proteomes" id="UP000050465">
    <property type="component" value="Unassembled WGS sequence"/>
</dbReference>
<dbReference type="EMBL" id="LJZR01000003">
    <property type="protein sequence ID" value="KPQ36957.1"/>
    <property type="molecule type" value="Genomic_DNA"/>
</dbReference>
<keyword evidence="1" id="KW-0472">Membrane</keyword>
<keyword evidence="1" id="KW-1133">Transmembrane helix</keyword>
<evidence type="ECO:0000256" key="1">
    <source>
        <dbReference type="SAM" id="Phobius"/>
    </source>
</evidence>
<feature type="transmembrane region" description="Helical" evidence="1">
    <location>
        <begin position="180"/>
        <end position="209"/>
    </location>
</feature>
<organism evidence="2 3">
    <name type="scientific">Phormidesmis priestleyi Ana</name>
    <dbReference type="NCBI Taxonomy" id="1666911"/>
    <lineage>
        <taxon>Bacteria</taxon>
        <taxon>Bacillati</taxon>
        <taxon>Cyanobacteriota</taxon>
        <taxon>Cyanophyceae</taxon>
        <taxon>Leptolyngbyales</taxon>
        <taxon>Leptolyngbyaceae</taxon>
        <taxon>Phormidesmis</taxon>
    </lineage>
</organism>
<feature type="transmembrane region" description="Helical" evidence="1">
    <location>
        <begin position="303"/>
        <end position="324"/>
    </location>
</feature>
<feature type="transmembrane region" description="Helical" evidence="1">
    <location>
        <begin position="27"/>
        <end position="44"/>
    </location>
</feature>
<dbReference type="AlphaFoldDB" id="A0A0P7ZTP8"/>
<feature type="transmembrane region" description="Helical" evidence="1">
    <location>
        <begin position="413"/>
        <end position="435"/>
    </location>
</feature>
<feature type="transmembrane region" description="Helical" evidence="1">
    <location>
        <begin position="147"/>
        <end position="168"/>
    </location>
</feature>
<reference evidence="2 3" key="1">
    <citation type="submission" date="2015-09" db="EMBL/GenBank/DDBJ databases">
        <title>Identification and resolution of microdiversity through metagenomic sequencing of parallel consortia.</title>
        <authorList>
            <person name="Nelson W.C."/>
            <person name="Romine M.F."/>
            <person name="Lindemann S.R."/>
        </authorList>
    </citation>
    <scope>NUCLEOTIDE SEQUENCE [LARGE SCALE GENOMIC DNA]</scope>
    <source>
        <strain evidence="2">Ana</strain>
    </source>
</reference>
<proteinExistence type="predicted"/>
<name>A0A0P7ZTP8_9CYAN</name>
<feature type="transmembrane region" description="Helical" evidence="1">
    <location>
        <begin position="384"/>
        <end position="406"/>
    </location>
</feature>
<feature type="transmembrane region" description="Helical" evidence="1">
    <location>
        <begin position="274"/>
        <end position="291"/>
    </location>
</feature>
<feature type="transmembrane region" description="Helical" evidence="1">
    <location>
        <begin position="345"/>
        <end position="372"/>
    </location>
</feature>
<gene>
    <name evidence="2" type="ORF">HLUCCA11_03310</name>
</gene>
<feature type="transmembrane region" description="Helical" evidence="1">
    <location>
        <begin position="229"/>
        <end position="254"/>
    </location>
</feature>
<keyword evidence="1" id="KW-0812">Transmembrane</keyword>
<feature type="transmembrane region" description="Helical" evidence="1">
    <location>
        <begin position="64"/>
        <end position="82"/>
    </location>
</feature>
<dbReference type="STRING" id="1666911.HLUCCA11_03310"/>
<feature type="transmembrane region" description="Helical" evidence="1">
    <location>
        <begin position="103"/>
        <end position="127"/>
    </location>
</feature>
<sequence length="503" mass="55598">MINWIDRLGTQNPQFLRECRGRLRPRSVMAAVGLSIIFQFLLYISIVDVNQPLDAIAQRDVCRALSWVIPYALFVLGGYYIVDDLGKEERTGTLNFIRLSPRPAVEILLGKLLGVPILPMLLVAIALPMHVITGLLGGVSPGWLLSYYLLLVFAMGLVYSLALLFGLVGSTSPLGKQQALSGIGFAGLALFFLAPVFMLWNTQVVWWSFEQGSPLFSEFDRVSTPLEWVYLPIAANVIVAHIFALGNFVLAALLTWQVLLRKFQVPQSTLVSKYISYVGVAYANVLLWGFFQRSTIQDFEQESGIAALAFLNAGLLIGLIFALAPSRQILLDWLRYRQHRFMDWVWNDNSPSVLAIAINFAIAAVLIVPWLFIVKGANIQASAYLLSAVSLGTIILIYATLVQIILSMRLRSPMIWAVGVVATIGIVPPIILGILTEGLADRSTFLIAIWTFLGIPFWNGSDAGNLSLGLAIGWAAQLIVLLLLFTRFSQNLKRLSAHRYADS</sequence>